<sequence>MSDLCGRLRHAKDMASLSKRPRFHSDDALDELGYGGWPDGAPLGELQVGGSSSSSSAPAAQEGQPGAAPRPPALQVMARMRPKAKAKAPGKAAEARPPATAPLLRPARVPQNPAAESGGQPRPAGAHQASGPDVSVCWDFVRNKCKRAQLPAASDGGGDVEARWSQCHWFRRKSTQSTQP</sequence>
<organism evidence="2 3">
    <name type="scientific">Prorocentrum cordatum</name>
    <dbReference type="NCBI Taxonomy" id="2364126"/>
    <lineage>
        <taxon>Eukaryota</taxon>
        <taxon>Sar</taxon>
        <taxon>Alveolata</taxon>
        <taxon>Dinophyceae</taxon>
        <taxon>Prorocentrales</taxon>
        <taxon>Prorocentraceae</taxon>
        <taxon>Prorocentrum</taxon>
    </lineage>
</organism>
<feature type="region of interest" description="Disordered" evidence="1">
    <location>
        <begin position="1"/>
        <end position="132"/>
    </location>
</feature>
<reference evidence="2" key="1">
    <citation type="submission" date="2023-10" db="EMBL/GenBank/DDBJ databases">
        <authorList>
            <person name="Chen Y."/>
            <person name="Shah S."/>
            <person name="Dougan E. K."/>
            <person name="Thang M."/>
            <person name="Chan C."/>
        </authorList>
    </citation>
    <scope>NUCLEOTIDE SEQUENCE [LARGE SCALE GENOMIC DNA]</scope>
</reference>
<evidence type="ECO:0000313" key="3">
    <source>
        <dbReference type="Proteomes" id="UP001189429"/>
    </source>
</evidence>
<keyword evidence="3" id="KW-1185">Reference proteome</keyword>
<protein>
    <submittedName>
        <fullName evidence="2">Uncharacterized protein</fullName>
    </submittedName>
</protein>
<gene>
    <name evidence="2" type="ORF">PCOR1329_LOCUS36264</name>
</gene>
<feature type="compositionally biased region" description="Low complexity" evidence="1">
    <location>
        <begin position="51"/>
        <end position="67"/>
    </location>
</feature>
<accession>A0ABN9T8G9</accession>
<comment type="caution">
    <text evidence="2">The sequence shown here is derived from an EMBL/GenBank/DDBJ whole genome shotgun (WGS) entry which is preliminary data.</text>
</comment>
<evidence type="ECO:0000313" key="2">
    <source>
        <dbReference type="EMBL" id="CAK0840940.1"/>
    </source>
</evidence>
<proteinExistence type="predicted"/>
<evidence type="ECO:0000256" key="1">
    <source>
        <dbReference type="SAM" id="MobiDB-lite"/>
    </source>
</evidence>
<dbReference type="EMBL" id="CAUYUJ010014414">
    <property type="protein sequence ID" value="CAK0840940.1"/>
    <property type="molecule type" value="Genomic_DNA"/>
</dbReference>
<dbReference type="Proteomes" id="UP001189429">
    <property type="component" value="Unassembled WGS sequence"/>
</dbReference>
<feature type="compositionally biased region" description="Low complexity" evidence="1">
    <location>
        <begin position="89"/>
        <end position="110"/>
    </location>
</feature>
<name>A0ABN9T8G9_9DINO</name>